<dbReference type="EMBL" id="FLUV01001955">
    <property type="protein sequence ID" value="SBW25774.1"/>
    <property type="molecule type" value="Genomic_DNA"/>
</dbReference>
<protein>
    <submittedName>
        <fullName evidence="1">Uncharacterized protein</fullName>
    </submittedName>
</protein>
<accession>A0A1C3P7E2</accession>
<name>A0A1C3P7E2_9ACTN</name>
<proteinExistence type="predicted"/>
<sequence length="75" mass="8142">MAAATNVWVMCQYQGRSNPVIQGNTNTWWLYTQADDGRSNTHGYTAAWGYLPATAVSQGGQNEPVPGVPSCPSYF</sequence>
<evidence type="ECO:0000313" key="1">
    <source>
        <dbReference type="EMBL" id="SBW25774.1"/>
    </source>
</evidence>
<reference evidence="2" key="1">
    <citation type="submission" date="2016-02" db="EMBL/GenBank/DDBJ databases">
        <authorList>
            <person name="Wibberg D."/>
        </authorList>
    </citation>
    <scope>NUCLEOTIDE SEQUENCE [LARGE SCALE GENOMIC DNA]</scope>
</reference>
<dbReference type="Proteomes" id="UP000199013">
    <property type="component" value="Unassembled WGS sequence"/>
</dbReference>
<dbReference type="AlphaFoldDB" id="A0A1C3P7E2"/>
<organism evidence="1 2">
    <name type="scientific">Candidatus Protofrankia californiensis</name>
    <dbReference type="NCBI Taxonomy" id="1839754"/>
    <lineage>
        <taxon>Bacteria</taxon>
        <taxon>Bacillati</taxon>
        <taxon>Actinomycetota</taxon>
        <taxon>Actinomycetes</taxon>
        <taxon>Frankiales</taxon>
        <taxon>Frankiaceae</taxon>
        <taxon>Protofrankia</taxon>
    </lineage>
</organism>
<gene>
    <name evidence="1" type="ORF">FDG2_4675</name>
</gene>
<evidence type="ECO:0000313" key="2">
    <source>
        <dbReference type="Proteomes" id="UP000199013"/>
    </source>
</evidence>
<keyword evidence="2" id="KW-1185">Reference proteome</keyword>